<sequence length="182" mass="19863">MLALQAGQAGRARAACKLALRLNPGALRPALLLATLDLQGARLRSARKVLRATLKRHPQALPAALLLAQVDLRRGQPAFAVRRLAGVRAVGVDSESYWALLAVSQWRAGDQVAARATYRSALRRFPRDGALWVGLGLMDRRAGQTARAYRAWRHAAACPLPPVLARFVQAQLRAFQGAHQNR</sequence>
<dbReference type="SUPFAM" id="SSF48452">
    <property type="entry name" value="TPR-like"/>
    <property type="match status" value="1"/>
</dbReference>
<accession>A0A368HGI6</accession>
<evidence type="ECO:0000313" key="1">
    <source>
        <dbReference type="EMBL" id="RCN58513.1"/>
    </source>
</evidence>
<dbReference type="Pfam" id="PF14559">
    <property type="entry name" value="TPR_19"/>
    <property type="match status" value="1"/>
</dbReference>
<protein>
    <submittedName>
        <fullName evidence="1">Uncharacterized protein</fullName>
    </submittedName>
</protein>
<name>A0A368HGI6_9GAMM</name>
<organism evidence="1 2">
    <name type="scientific">Acidiferrobacter thiooxydans</name>
    <dbReference type="NCBI Taxonomy" id="163359"/>
    <lineage>
        <taxon>Bacteria</taxon>
        <taxon>Pseudomonadati</taxon>
        <taxon>Pseudomonadota</taxon>
        <taxon>Gammaproteobacteria</taxon>
        <taxon>Acidiferrobacterales</taxon>
        <taxon>Acidiferrobacteraceae</taxon>
        <taxon>Acidiferrobacter</taxon>
    </lineage>
</organism>
<gene>
    <name evidence="1" type="ORF">C4900_01585</name>
</gene>
<proteinExistence type="predicted"/>
<dbReference type="Gene3D" id="1.25.40.10">
    <property type="entry name" value="Tetratricopeptide repeat domain"/>
    <property type="match status" value="1"/>
</dbReference>
<comment type="caution">
    <text evidence="1">The sequence shown here is derived from an EMBL/GenBank/DDBJ whole genome shotgun (WGS) entry which is preliminary data.</text>
</comment>
<dbReference type="EMBL" id="PSYR01000001">
    <property type="protein sequence ID" value="RCN58513.1"/>
    <property type="molecule type" value="Genomic_DNA"/>
</dbReference>
<dbReference type="Proteomes" id="UP000253250">
    <property type="component" value="Unassembled WGS sequence"/>
</dbReference>
<dbReference type="InterPro" id="IPR011990">
    <property type="entry name" value="TPR-like_helical_dom_sf"/>
</dbReference>
<reference evidence="1 2" key="1">
    <citation type="submission" date="2018-02" db="EMBL/GenBank/DDBJ databases">
        <title>Insights into the biology of acidophilic members of the Acidiferrobacteraceae family derived from comparative genomic analyses.</title>
        <authorList>
            <person name="Issotta F."/>
            <person name="Thyssen C."/>
            <person name="Mena C."/>
            <person name="Moya A."/>
            <person name="Bellenberg S."/>
            <person name="Sproer C."/>
            <person name="Covarrubias P.C."/>
            <person name="Sand W."/>
            <person name="Quatrini R."/>
            <person name="Vera M."/>
        </authorList>
    </citation>
    <scope>NUCLEOTIDE SEQUENCE [LARGE SCALE GENOMIC DNA]</scope>
    <source>
        <strain evidence="2">m-1</strain>
    </source>
</reference>
<dbReference type="AlphaFoldDB" id="A0A368HGI6"/>
<keyword evidence="2" id="KW-1185">Reference proteome</keyword>
<evidence type="ECO:0000313" key="2">
    <source>
        <dbReference type="Proteomes" id="UP000253250"/>
    </source>
</evidence>